<dbReference type="GO" id="GO:0071949">
    <property type="term" value="F:FAD binding"/>
    <property type="evidence" value="ECO:0007669"/>
    <property type="project" value="InterPro"/>
</dbReference>
<dbReference type="SUPFAM" id="SSF56176">
    <property type="entry name" value="FAD-binding/transporter-associated domain-like"/>
    <property type="match status" value="1"/>
</dbReference>
<dbReference type="InterPro" id="IPR036318">
    <property type="entry name" value="FAD-bd_PCMH-like_sf"/>
</dbReference>
<dbReference type="PROSITE" id="PS51387">
    <property type="entry name" value="FAD_PCMH"/>
    <property type="match status" value="1"/>
</dbReference>
<evidence type="ECO:0000313" key="8">
    <source>
        <dbReference type="Proteomes" id="UP000785200"/>
    </source>
</evidence>
<comment type="caution">
    <text evidence="7">The sequence shown here is derived from an EMBL/GenBank/DDBJ whole genome shotgun (WGS) entry which is preliminary data.</text>
</comment>
<proteinExistence type="inferred from homology"/>
<dbReference type="Gene3D" id="3.30.465.10">
    <property type="match status" value="1"/>
</dbReference>
<dbReference type="InterPro" id="IPR050416">
    <property type="entry name" value="FAD-linked_Oxidoreductase"/>
</dbReference>
<dbReference type="Proteomes" id="UP000785200">
    <property type="component" value="Unassembled WGS sequence"/>
</dbReference>
<dbReference type="PANTHER" id="PTHR42973">
    <property type="entry name" value="BINDING OXIDOREDUCTASE, PUTATIVE (AFU_ORTHOLOGUE AFUA_1G17690)-RELATED"/>
    <property type="match status" value="1"/>
</dbReference>
<evidence type="ECO:0000256" key="1">
    <source>
        <dbReference type="ARBA" id="ARBA00005466"/>
    </source>
</evidence>
<evidence type="ECO:0000259" key="6">
    <source>
        <dbReference type="PROSITE" id="PS51387"/>
    </source>
</evidence>
<feature type="chain" id="PRO_5040461957" evidence="5">
    <location>
        <begin position="18"/>
        <end position="503"/>
    </location>
</feature>
<keyword evidence="8" id="KW-1185">Reference proteome</keyword>
<keyword evidence="3" id="KW-0274">FAD</keyword>
<feature type="signal peptide" evidence="5">
    <location>
        <begin position="1"/>
        <end position="17"/>
    </location>
</feature>
<dbReference type="InterPro" id="IPR006094">
    <property type="entry name" value="Oxid_FAD_bind_N"/>
</dbReference>
<sequence>MKLPILASLSLATVSAALPSLDVERSAATINSTVLACDALKLVFKSQVFFPGSTNYTAENEHFWTPTDYLSPACVFTPKSALDVSAAILTLVGLKAPFAVRGGGHMPIPGYANTIGGVLIALTDLNTIQLSADKSYVSVGPGRRWEEVYAYLEPYGLVVLGGRVGIVGVPGLLLGGGISFYSNQHGFASDNVIAYEVVLATGIIVVATATQYSDLFWALKGGGNSFGIVTRFDLLSYSSPTVCAGITEIPSTEKDLFLSAVANFGQYGSADSKAAVIPSIFMLGSLNETIYTSALFYDGTNCNQPALANFTAIPALENTYGPTTLATYVEGTDALIADGTRQVFRVISSFANAEALSIVHDTFVEEVTANILNVAGIQASVAFQPVTKNFIQQGINKGGNPQGVDITKAPYFWMVENFSWTDPADDAKIAAFAASVTDTIQAKLVAAGQAAQYHYMNDAGLGQEIFQNYGGTNLAKLKAIRAKYDPLKVYTNLMPGGWKVDAA</sequence>
<accession>A0A9P6VHT4</accession>
<evidence type="ECO:0000256" key="2">
    <source>
        <dbReference type="ARBA" id="ARBA00022630"/>
    </source>
</evidence>
<dbReference type="AlphaFoldDB" id="A0A9P6VHT4"/>
<keyword evidence="5" id="KW-0732">Signal</keyword>
<organism evidence="7 8">
    <name type="scientific">Hyphodiscus hymeniophilus</name>
    <dbReference type="NCBI Taxonomy" id="353542"/>
    <lineage>
        <taxon>Eukaryota</taxon>
        <taxon>Fungi</taxon>
        <taxon>Dikarya</taxon>
        <taxon>Ascomycota</taxon>
        <taxon>Pezizomycotina</taxon>
        <taxon>Leotiomycetes</taxon>
        <taxon>Helotiales</taxon>
        <taxon>Hyphodiscaceae</taxon>
        <taxon>Hyphodiscus</taxon>
    </lineage>
</organism>
<dbReference type="OrthoDB" id="2151789at2759"/>
<dbReference type="InterPro" id="IPR016169">
    <property type="entry name" value="FAD-bd_PCMH_sub2"/>
</dbReference>
<dbReference type="PANTHER" id="PTHR42973:SF54">
    <property type="entry name" value="FAD-BINDING PCMH-TYPE DOMAIN-CONTAINING PROTEIN"/>
    <property type="match status" value="1"/>
</dbReference>
<evidence type="ECO:0000256" key="5">
    <source>
        <dbReference type="SAM" id="SignalP"/>
    </source>
</evidence>
<reference evidence="7" key="1">
    <citation type="submission" date="2019-07" db="EMBL/GenBank/DDBJ databases">
        <title>Hyphodiscus hymeniophilus genome sequencing and assembly.</title>
        <authorList>
            <person name="Kramer G."/>
            <person name="Nodwell J."/>
        </authorList>
    </citation>
    <scope>NUCLEOTIDE SEQUENCE</scope>
    <source>
        <strain evidence="7">ATCC 34498</strain>
    </source>
</reference>
<keyword evidence="2" id="KW-0285">Flavoprotein</keyword>
<dbReference type="InterPro" id="IPR016166">
    <property type="entry name" value="FAD-bd_PCMH"/>
</dbReference>
<keyword evidence="4" id="KW-0560">Oxidoreductase</keyword>
<dbReference type="Pfam" id="PF01565">
    <property type="entry name" value="FAD_binding_4"/>
    <property type="match status" value="1"/>
</dbReference>
<dbReference type="EMBL" id="VNKQ01000011">
    <property type="protein sequence ID" value="KAG0648039.1"/>
    <property type="molecule type" value="Genomic_DNA"/>
</dbReference>
<evidence type="ECO:0000256" key="4">
    <source>
        <dbReference type="ARBA" id="ARBA00023002"/>
    </source>
</evidence>
<evidence type="ECO:0000313" key="7">
    <source>
        <dbReference type="EMBL" id="KAG0648039.1"/>
    </source>
</evidence>
<comment type="similarity">
    <text evidence="1">Belongs to the oxygen-dependent FAD-linked oxidoreductase family.</text>
</comment>
<name>A0A9P6VHT4_9HELO</name>
<gene>
    <name evidence="7" type="ORF">D0Z07_5942</name>
</gene>
<evidence type="ECO:0000256" key="3">
    <source>
        <dbReference type="ARBA" id="ARBA00022827"/>
    </source>
</evidence>
<protein>
    <submittedName>
        <fullName evidence="7">Bifunctional solanapyrone synthase</fullName>
    </submittedName>
</protein>
<feature type="domain" description="FAD-binding PCMH-type" evidence="6">
    <location>
        <begin position="68"/>
        <end position="239"/>
    </location>
</feature>
<dbReference type="GO" id="GO:0016491">
    <property type="term" value="F:oxidoreductase activity"/>
    <property type="evidence" value="ECO:0007669"/>
    <property type="project" value="UniProtKB-KW"/>
</dbReference>